<dbReference type="AlphaFoldDB" id="A0A0E3M8P6"/>
<reference evidence="1 2" key="1">
    <citation type="journal article" date="2015" name="J. Biotechnol.">
        <title>Complete genome sequence of a malodorant-producing acetogen, Clostridium scatologenes ATCC 25775(T).</title>
        <authorList>
            <person name="Zhu Z."/>
            <person name="Guo T."/>
            <person name="Zheng H."/>
            <person name="Song T."/>
            <person name="Ouyang P."/>
            <person name="Xie J."/>
        </authorList>
    </citation>
    <scope>NUCLEOTIDE SEQUENCE [LARGE SCALE GENOMIC DNA]</scope>
    <source>
        <strain evidence="1 2">ATCC 25775</strain>
    </source>
</reference>
<organism evidence="1 2">
    <name type="scientific">Clostridium scatologenes</name>
    <dbReference type="NCBI Taxonomy" id="1548"/>
    <lineage>
        <taxon>Bacteria</taxon>
        <taxon>Bacillati</taxon>
        <taxon>Bacillota</taxon>
        <taxon>Clostridia</taxon>
        <taxon>Eubacteriales</taxon>
        <taxon>Clostridiaceae</taxon>
        <taxon>Clostridium</taxon>
    </lineage>
</organism>
<gene>
    <name evidence="1" type="ORF">CSCA_4847</name>
</gene>
<sequence>MFYDTEIEVYDNPTYTIYNYSFYGDFQEYDKVLKIEEFVFNIDHRVFCDYTTLITDKSYFKINGEIYKCIKPKIFDNYMEIMLYKCQGGGN</sequence>
<evidence type="ECO:0000313" key="1">
    <source>
        <dbReference type="EMBL" id="AKA71972.1"/>
    </source>
</evidence>
<evidence type="ECO:0008006" key="3">
    <source>
        <dbReference type="Google" id="ProtNLM"/>
    </source>
</evidence>
<evidence type="ECO:0000313" key="2">
    <source>
        <dbReference type="Proteomes" id="UP000033115"/>
    </source>
</evidence>
<dbReference type="STRING" id="1548.CSCA_4847"/>
<dbReference type="RefSeq" id="WP_029159905.1">
    <property type="nucleotide sequence ID" value="NZ_CP009933.1"/>
</dbReference>
<protein>
    <recommendedName>
        <fullName evidence="3">Phage head-tail adaptor</fullName>
    </recommendedName>
</protein>
<dbReference type="HOGENOM" id="CLU_187479_0_0_9"/>
<dbReference type="KEGG" id="csq:CSCA_4847"/>
<accession>A0A0E3M8P6</accession>
<dbReference type="EMBL" id="CP009933">
    <property type="protein sequence ID" value="AKA71972.1"/>
    <property type="molecule type" value="Genomic_DNA"/>
</dbReference>
<dbReference type="Proteomes" id="UP000033115">
    <property type="component" value="Chromosome"/>
</dbReference>
<keyword evidence="2" id="KW-1185">Reference proteome</keyword>
<name>A0A0E3M8P6_CLOSL</name>
<proteinExistence type="predicted"/>